<dbReference type="EMBL" id="JAGFNK010001381">
    <property type="protein sequence ID" value="KAI9431963.1"/>
    <property type="molecule type" value="Genomic_DNA"/>
</dbReference>
<gene>
    <name evidence="1" type="ORF">F5148DRAFT_1270723</name>
</gene>
<evidence type="ECO:0000313" key="2">
    <source>
        <dbReference type="Proteomes" id="UP001207468"/>
    </source>
</evidence>
<protein>
    <submittedName>
        <fullName evidence="1">Uncharacterized protein</fullName>
    </submittedName>
</protein>
<organism evidence="1 2">
    <name type="scientific">Russula earlei</name>
    <dbReference type="NCBI Taxonomy" id="71964"/>
    <lineage>
        <taxon>Eukaryota</taxon>
        <taxon>Fungi</taxon>
        <taxon>Dikarya</taxon>
        <taxon>Basidiomycota</taxon>
        <taxon>Agaricomycotina</taxon>
        <taxon>Agaricomycetes</taxon>
        <taxon>Russulales</taxon>
        <taxon>Russulaceae</taxon>
        <taxon>Russula</taxon>
    </lineage>
</organism>
<comment type="caution">
    <text evidence="1">The sequence shown here is derived from an EMBL/GenBank/DDBJ whole genome shotgun (WGS) entry which is preliminary data.</text>
</comment>
<reference evidence="1" key="1">
    <citation type="submission" date="2021-03" db="EMBL/GenBank/DDBJ databases">
        <title>Evolutionary priming and transition to the ectomycorrhizal habit in an iconic lineage of mushroom-forming fungi: is preadaptation a requirement?</title>
        <authorList>
            <consortium name="DOE Joint Genome Institute"/>
            <person name="Looney B.P."/>
            <person name="Miyauchi S."/>
            <person name="Morin E."/>
            <person name="Drula E."/>
            <person name="Courty P.E."/>
            <person name="Chicoki N."/>
            <person name="Fauchery L."/>
            <person name="Kohler A."/>
            <person name="Kuo A."/>
            <person name="LaButti K."/>
            <person name="Pangilinan J."/>
            <person name="Lipzen A."/>
            <person name="Riley R."/>
            <person name="Andreopoulos W."/>
            <person name="He G."/>
            <person name="Johnson J."/>
            <person name="Barry K.W."/>
            <person name="Grigoriev I.V."/>
            <person name="Nagy L."/>
            <person name="Hibbett D."/>
            <person name="Henrissat B."/>
            <person name="Matheny P.B."/>
            <person name="Labbe J."/>
            <person name="Martin A.F."/>
        </authorList>
    </citation>
    <scope>NUCLEOTIDE SEQUENCE</scope>
    <source>
        <strain evidence="1">BPL698</strain>
    </source>
</reference>
<keyword evidence="2" id="KW-1185">Reference proteome</keyword>
<proteinExistence type="predicted"/>
<dbReference type="Proteomes" id="UP001207468">
    <property type="component" value="Unassembled WGS sequence"/>
</dbReference>
<sequence>MALAVVLFFHFPFLFFLFYSFRFLPLSVTHIPSGLLYPMCVCVGVFFHSIPVPVSYPLISSTSFNA</sequence>
<evidence type="ECO:0000313" key="1">
    <source>
        <dbReference type="EMBL" id="KAI9431963.1"/>
    </source>
</evidence>
<accession>A0ACC0TSQ4</accession>
<name>A0ACC0TSQ4_9AGAM</name>